<comment type="caution">
    <text evidence="1">The sequence shown here is derived from an EMBL/GenBank/DDBJ whole genome shotgun (WGS) entry which is preliminary data.</text>
</comment>
<proteinExistence type="predicted"/>
<dbReference type="EMBL" id="RCNT01000005">
    <property type="protein sequence ID" value="RMA42159.1"/>
    <property type="molecule type" value="Genomic_DNA"/>
</dbReference>
<sequence>MVDTRFDDITKYSGVQWKRSKEAGKVYGFRPASTRTDDRGEVIPTYHRYSATHRDVIDSPDYRFNYEMIEETDARIDWDQQIADAPAFREDTIHMVTGALLPIWDRLPASSPKIVRIKLDDVAPSWAGRFRPRS</sequence>
<organism evidence="1 2">
    <name type="scientific">Rhodophyticola porphyridii</name>
    <dbReference type="NCBI Taxonomy" id="1852017"/>
    <lineage>
        <taxon>Bacteria</taxon>
        <taxon>Pseudomonadati</taxon>
        <taxon>Pseudomonadota</taxon>
        <taxon>Alphaproteobacteria</taxon>
        <taxon>Rhodobacterales</taxon>
        <taxon>Roseobacteraceae</taxon>
        <taxon>Rhodophyticola</taxon>
    </lineage>
</organism>
<dbReference type="Proteomes" id="UP000281343">
    <property type="component" value="Unassembled WGS sequence"/>
</dbReference>
<keyword evidence="2" id="KW-1185">Reference proteome</keyword>
<accession>A0A3L9Y032</accession>
<name>A0A3L9Y032_9RHOB</name>
<gene>
    <name evidence="1" type="ORF">D9R08_11990</name>
</gene>
<dbReference type="OrthoDB" id="270332at2"/>
<protein>
    <submittedName>
        <fullName evidence="1">Uncharacterized protein</fullName>
    </submittedName>
</protein>
<evidence type="ECO:0000313" key="2">
    <source>
        <dbReference type="Proteomes" id="UP000281343"/>
    </source>
</evidence>
<evidence type="ECO:0000313" key="1">
    <source>
        <dbReference type="EMBL" id="RMA42159.1"/>
    </source>
</evidence>
<reference evidence="1 2" key="1">
    <citation type="submission" date="2018-10" db="EMBL/GenBank/DDBJ databases">
        <authorList>
            <person name="Jung H.S."/>
            <person name="Jeon C.O."/>
        </authorList>
    </citation>
    <scope>NUCLEOTIDE SEQUENCE [LARGE SCALE GENOMIC DNA]</scope>
    <source>
        <strain evidence="1 2">MA-7-27</strain>
    </source>
</reference>
<dbReference type="AlphaFoldDB" id="A0A3L9Y032"/>
<dbReference type="RefSeq" id="WP_121898268.1">
    <property type="nucleotide sequence ID" value="NZ_RCNT01000005.1"/>
</dbReference>